<dbReference type="AlphaFoldDB" id="A0A258CRT5"/>
<dbReference type="PANTHER" id="PTHR34846:SF5">
    <property type="entry name" value="CARBOXYMUCONOLACTONE DECARBOXYLASE-LIKE DOMAIN-CONTAINING PROTEIN"/>
    <property type="match status" value="1"/>
</dbReference>
<dbReference type="Proteomes" id="UP000215616">
    <property type="component" value="Unassembled WGS sequence"/>
</dbReference>
<dbReference type="Pfam" id="PF02627">
    <property type="entry name" value="CMD"/>
    <property type="match status" value="1"/>
</dbReference>
<evidence type="ECO:0000313" key="3">
    <source>
        <dbReference type="Proteomes" id="UP000215616"/>
    </source>
</evidence>
<dbReference type="SUPFAM" id="SSF69118">
    <property type="entry name" value="AhpD-like"/>
    <property type="match status" value="1"/>
</dbReference>
<dbReference type="GO" id="GO:0051920">
    <property type="term" value="F:peroxiredoxin activity"/>
    <property type="evidence" value="ECO:0007669"/>
    <property type="project" value="InterPro"/>
</dbReference>
<dbReference type="PANTHER" id="PTHR34846">
    <property type="entry name" value="4-CARBOXYMUCONOLACTONE DECARBOXYLASE FAMILY PROTEIN (AFU_ORTHOLOGUE AFUA_6G11590)"/>
    <property type="match status" value="1"/>
</dbReference>
<reference evidence="2 3" key="1">
    <citation type="submission" date="2017-03" db="EMBL/GenBank/DDBJ databases">
        <title>Lifting the veil on microbial sulfur biogeochemistry in mining wastewaters.</title>
        <authorList>
            <person name="Kantor R.S."/>
            <person name="Colenbrander Nelson T."/>
            <person name="Marshall S."/>
            <person name="Bennett D."/>
            <person name="Apte S."/>
            <person name="Camacho D."/>
            <person name="Thomas B.C."/>
            <person name="Warren L.A."/>
            <person name="Banfield J.F."/>
        </authorList>
    </citation>
    <scope>NUCLEOTIDE SEQUENCE [LARGE SCALE GENOMIC DNA]</scope>
    <source>
        <strain evidence="2">32-67-7</strain>
    </source>
</reference>
<evidence type="ECO:0000259" key="1">
    <source>
        <dbReference type="Pfam" id="PF02627"/>
    </source>
</evidence>
<accession>A0A258CRT5</accession>
<sequence>MSPRIDPAKAPYPPAIAKMLERLKTPGEEPLSLFRTLARDERLFARFTGGGLLDPGHLSLRDREIVIHRICALNGCGYEWGVHAAIFAPAAGLDTERLAATLAPGVADCWSEDEALLIAFCDAVNARADVDDALWARMALAFSEEALIELLMLAGFYRTVSLLANSLRLRPEAFAVPFPSQASPNLY</sequence>
<dbReference type="InterPro" id="IPR029032">
    <property type="entry name" value="AhpD-like"/>
</dbReference>
<dbReference type="EMBL" id="NCDQ01000519">
    <property type="protein sequence ID" value="OYW98316.1"/>
    <property type="molecule type" value="Genomic_DNA"/>
</dbReference>
<name>A0A258CRT5_CAUVI</name>
<dbReference type="InterPro" id="IPR003779">
    <property type="entry name" value="CMD-like"/>
</dbReference>
<comment type="caution">
    <text evidence="2">The sequence shown here is derived from an EMBL/GenBank/DDBJ whole genome shotgun (WGS) entry which is preliminary data.</text>
</comment>
<gene>
    <name evidence="2" type="ORF">B7Z12_20060</name>
</gene>
<protein>
    <submittedName>
        <fullName evidence="2">Carboxymuconolactone decarboxylase</fullName>
    </submittedName>
</protein>
<evidence type="ECO:0000313" key="2">
    <source>
        <dbReference type="EMBL" id="OYW98316.1"/>
    </source>
</evidence>
<proteinExistence type="predicted"/>
<dbReference type="Gene3D" id="1.20.1290.10">
    <property type="entry name" value="AhpD-like"/>
    <property type="match status" value="1"/>
</dbReference>
<organism evidence="2 3">
    <name type="scientific">Caulobacter vibrioides</name>
    <name type="common">Caulobacter crescentus</name>
    <dbReference type="NCBI Taxonomy" id="155892"/>
    <lineage>
        <taxon>Bacteria</taxon>
        <taxon>Pseudomonadati</taxon>
        <taxon>Pseudomonadota</taxon>
        <taxon>Alphaproteobacteria</taxon>
        <taxon>Caulobacterales</taxon>
        <taxon>Caulobacteraceae</taxon>
        <taxon>Caulobacter</taxon>
    </lineage>
</organism>
<feature type="domain" description="Carboxymuconolactone decarboxylase-like" evidence="1">
    <location>
        <begin position="42"/>
        <end position="114"/>
    </location>
</feature>